<evidence type="ECO:0000313" key="1">
    <source>
        <dbReference type="EMBL" id="KAF4636514.1"/>
    </source>
</evidence>
<dbReference type="AlphaFoldDB" id="A0A8H4RV12"/>
<keyword evidence="2" id="KW-1185">Reference proteome</keyword>
<proteinExistence type="predicted"/>
<evidence type="ECO:0000313" key="2">
    <source>
        <dbReference type="Proteomes" id="UP000566819"/>
    </source>
</evidence>
<protein>
    <submittedName>
        <fullName evidence="1">Uncharacterized protein</fullName>
    </submittedName>
</protein>
<dbReference type="Proteomes" id="UP000566819">
    <property type="component" value="Unassembled WGS sequence"/>
</dbReference>
<organism evidence="1 2">
    <name type="scientific">Cudoniella acicularis</name>
    <dbReference type="NCBI Taxonomy" id="354080"/>
    <lineage>
        <taxon>Eukaryota</taxon>
        <taxon>Fungi</taxon>
        <taxon>Dikarya</taxon>
        <taxon>Ascomycota</taxon>
        <taxon>Pezizomycotina</taxon>
        <taxon>Leotiomycetes</taxon>
        <taxon>Helotiales</taxon>
        <taxon>Tricladiaceae</taxon>
        <taxon>Cudoniella</taxon>
    </lineage>
</organism>
<comment type="caution">
    <text evidence="1">The sequence shown here is derived from an EMBL/GenBank/DDBJ whole genome shotgun (WGS) entry which is preliminary data.</text>
</comment>
<accession>A0A8H4RV12</accession>
<sequence length="100" mass="11847">MTSQFPSDIYWEGLSYLQLQVQRVSRQDLEGFVAFFRRHKSLKRIVLCLKGLRNNEEDDDDQQEEDEEGDKRLIKEIQAILPGIDHDVRIINSGDRKWVE</sequence>
<gene>
    <name evidence="1" type="ORF">G7Y89_g1581</name>
</gene>
<reference evidence="1 2" key="1">
    <citation type="submission" date="2020-03" db="EMBL/GenBank/DDBJ databases">
        <title>Draft Genome Sequence of Cudoniella acicularis.</title>
        <authorList>
            <person name="Buettner E."/>
            <person name="Kellner H."/>
        </authorList>
    </citation>
    <scope>NUCLEOTIDE SEQUENCE [LARGE SCALE GENOMIC DNA]</scope>
    <source>
        <strain evidence="1 2">DSM 108380</strain>
    </source>
</reference>
<dbReference type="EMBL" id="JAAMPI010000062">
    <property type="protein sequence ID" value="KAF4636514.1"/>
    <property type="molecule type" value="Genomic_DNA"/>
</dbReference>
<name>A0A8H4RV12_9HELO</name>